<protein>
    <submittedName>
        <fullName evidence="3">Uncharacterized protein</fullName>
    </submittedName>
</protein>
<dbReference type="HOGENOM" id="CLU_714468_0_0_1"/>
<evidence type="ECO:0000256" key="2">
    <source>
        <dbReference type="SAM" id="Phobius"/>
    </source>
</evidence>
<feature type="region of interest" description="Disordered" evidence="1">
    <location>
        <begin position="348"/>
        <end position="387"/>
    </location>
</feature>
<feature type="region of interest" description="Disordered" evidence="1">
    <location>
        <begin position="71"/>
        <end position="97"/>
    </location>
</feature>
<feature type="transmembrane region" description="Helical" evidence="2">
    <location>
        <begin position="287"/>
        <end position="314"/>
    </location>
</feature>
<accession>M4FAR3</accession>
<evidence type="ECO:0000313" key="3">
    <source>
        <dbReference type="EnsemblPlants" id="Bra038178.1-P"/>
    </source>
</evidence>
<evidence type="ECO:0000313" key="4">
    <source>
        <dbReference type="Proteomes" id="UP000011750"/>
    </source>
</evidence>
<dbReference type="OMA" id="RIWVAME"/>
<dbReference type="Proteomes" id="UP000011750">
    <property type="component" value="Unassembled WGS sequence"/>
</dbReference>
<reference evidence="4" key="1">
    <citation type="journal article" date="2011" name="Nat. Genet.">
        <title>The genome of the mesopolyploid crop species Brassica rapa.</title>
        <authorList>
            <consortium name="Brassica rapa Genome Sequencing Project Consortium"/>
            <person name="Wang X."/>
            <person name="Wang H."/>
            <person name="Wang J."/>
            <person name="Sun R."/>
            <person name="Wu J."/>
            <person name="Liu S."/>
            <person name="Bai Y."/>
            <person name="Mun J.H."/>
            <person name="Bancroft I."/>
            <person name="Cheng F."/>
            <person name="Huang S."/>
            <person name="Li X."/>
            <person name="Hua W."/>
            <person name="Wang J."/>
            <person name="Wang X."/>
            <person name="Freeling M."/>
            <person name="Pires J.C."/>
            <person name="Paterson A.H."/>
            <person name="Chalhoub B."/>
            <person name="Wang B."/>
            <person name="Hayward A."/>
            <person name="Sharpe A.G."/>
            <person name="Park B.S."/>
            <person name="Weisshaar B."/>
            <person name="Liu B."/>
            <person name="Li B."/>
            <person name="Liu B."/>
            <person name="Tong C."/>
            <person name="Song C."/>
            <person name="Duran C."/>
            <person name="Peng C."/>
            <person name="Geng C."/>
            <person name="Koh C."/>
            <person name="Lin C."/>
            <person name="Edwards D."/>
            <person name="Mu D."/>
            <person name="Shen D."/>
            <person name="Soumpourou E."/>
            <person name="Li F."/>
            <person name="Fraser F."/>
            <person name="Conant G."/>
            <person name="Lassalle G."/>
            <person name="King G.J."/>
            <person name="Bonnema G."/>
            <person name="Tang H."/>
            <person name="Wang H."/>
            <person name="Belcram H."/>
            <person name="Zhou H."/>
            <person name="Hirakawa H."/>
            <person name="Abe H."/>
            <person name="Guo H."/>
            <person name="Wang H."/>
            <person name="Jin H."/>
            <person name="Parkin I.A."/>
            <person name="Batley J."/>
            <person name="Kim J.S."/>
            <person name="Just J."/>
            <person name="Li J."/>
            <person name="Xu J."/>
            <person name="Deng J."/>
            <person name="Kim J.A."/>
            <person name="Li J."/>
            <person name="Yu J."/>
            <person name="Meng J."/>
            <person name="Wang J."/>
            <person name="Min J."/>
            <person name="Poulain J."/>
            <person name="Wang J."/>
            <person name="Hatakeyama K."/>
            <person name="Wu K."/>
            <person name="Wang L."/>
            <person name="Fang L."/>
            <person name="Trick M."/>
            <person name="Links M.G."/>
            <person name="Zhao M."/>
            <person name="Jin M."/>
            <person name="Ramchiary N."/>
            <person name="Drou N."/>
            <person name="Berkman P.J."/>
            <person name="Cai Q."/>
            <person name="Huang Q."/>
            <person name="Li R."/>
            <person name="Tabata S."/>
            <person name="Cheng S."/>
            <person name="Zhang S."/>
            <person name="Zhang S."/>
            <person name="Huang S."/>
            <person name="Sato S."/>
            <person name="Sun S."/>
            <person name="Kwon S.J."/>
            <person name="Choi S.R."/>
            <person name="Lee T.H."/>
            <person name="Fan W."/>
            <person name="Zhao X."/>
            <person name="Tan X."/>
            <person name="Xu X."/>
            <person name="Wang Y."/>
            <person name="Qiu Y."/>
            <person name="Yin Y."/>
            <person name="Li Y."/>
            <person name="Du Y."/>
            <person name="Liao Y."/>
            <person name="Lim Y."/>
            <person name="Narusaka Y."/>
            <person name="Wang Y."/>
            <person name="Wang Z."/>
            <person name="Li Z."/>
            <person name="Wang Z."/>
            <person name="Xiong Z."/>
            <person name="Zhang Z."/>
        </authorList>
    </citation>
    <scope>NUCLEOTIDE SEQUENCE [LARGE SCALE GENOMIC DNA]</scope>
    <source>
        <strain evidence="4">cv. Chiifu-401-42</strain>
    </source>
</reference>
<feature type="region of interest" description="Disordered" evidence="1">
    <location>
        <begin position="143"/>
        <end position="201"/>
    </location>
</feature>
<keyword evidence="2" id="KW-1133">Transmembrane helix</keyword>
<dbReference type="InParanoid" id="M4FAR3"/>
<feature type="compositionally biased region" description="Basic and acidic residues" evidence="1">
    <location>
        <begin position="88"/>
        <end position="97"/>
    </location>
</feature>
<proteinExistence type="predicted"/>
<feature type="compositionally biased region" description="Low complexity" evidence="1">
    <location>
        <begin position="359"/>
        <end position="375"/>
    </location>
</feature>
<keyword evidence="2" id="KW-0472">Membrane</keyword>
<reference evidence="3" key="3">
    <citation type="submission" date="2023-03" db="UniProtKB">
        <authorList>
            <consortium name="EnsemblPlants"/>
        </authorList>
    </citation>
    <scope>IDENTIFICATION</scope>
    <source>
        <strain evidence="3">cv. Chiifu-401-42</strain>
    </source>
</reference>
<dbReference type="AlphaFoldDB" id="M4FAR3"/>
<feature type="region of interest" description="Disordered" evidence="1">
    <location>
        <begin position="1"/>
        <end position="24"/>
    </location>
</feature>
<keyword evidence="2" id="KW-0812">Transmembrane</keyword>
<feature type="compositionally biased region" description="Basic and acidic residues" evidence="1">
    <location>
        <begin position="378"/>
        <end position="387"/>
    </location>
</feature>
<name>M4FAR3_BRACM</name>
<keyword evidence="4" id="KW-1185">Reference proteome</keyword>
<organism evidence="3 4">
    <name type="scientific">Brassica campestris</name>
    <name type="common">Field mustard</name>
    <dbReference type="NCBI Taxonomy" id="3711"/>
    <lineage>
        <taxon>Eukaryota</taxon>
        <taxon>Viridiplantae</taxon>
        <taxon>Streptophyta</taxon>
        <taxon>Embryophyta</taxon>
        <taxon>Tracheophyta</taxon>
        <taxon>Spermatophyta</taxon>
        <taxon>Magnoliopsida</taxon>
        <taxon>eudicotyledons</taxon>
        <taxon>Gunneridae</taxon>
        <taxon>Pentapetalae</taxon>
        <taxon>rosids</taxon>
        <taxon>malvids</taxon>
        <taxon>Brassicales</taxon>
        <taxon>Brassicaceae</taxon>
        <taxon>Brassiceae</taxon>
        <taxon>Brassica</taxon>
    </lineage>
</organism>
<dbReference type="Gramene" id="Bra038178.1">
    <property type="protein sequence ID" value="Bra038178.1-P"/>
    <property type="gene ID" value="Bra038178"/>
</dbReference>
<feature type="compositionally biased region" description="Polar residues" evidence="1">
    <location>
        <begin position="1"/>
        <end position="13"/>
    </location>
</feature>
<reference evidence="4" key="2">
    <citation type="journal article" date="2018" name="Hortic Res">
        <title>Improved Brassica rapa reference genome by single-molecule sequencing and chromosome conformation capture technologies.</title>
        <authorList>
            <person name="Zhang L."/>
            <person name="Cai X."/>
            <person name="Wu J."/>
            <person name="Liu M."/>
            <person name="Grob S."/>
            <person name="Cheng F."/>
            <person name="Liang J."/>
            <person name="Cai C."/>
            <person name="Liu Z."/>
            <person name="Liu B."/>
            <person name="Wang F."/>
            <person name="Li S."/>
            <person name="Liu F."/>
            <person name="Li X."/>
            <person name="Cheng L."/>
            <person name="Yang W."/>
            <person name="Li M.H."/>
            <person name="Grossniklaus U."/>
            <person name="Zheng H."/>
            <person name="Wang X."/>
        </authorList>
    </citation>
    <scope>NUCLEOTIDE SEQUENCE [LARGE SCALE GENOMIC DNA]</scope>
    <source>
        <strain evidence="4">cv. Chiifu-401-42</strain>
    </source>
</reference>
<feature type="compositionally biased region" description="Basic and acidic residues" evidence="1">
    <location>
        <begin position="143"/>
        <end position="154"/>
    </location>
</feature>
<dbReference type="EnsemblPlants" id="Bra038178.1">
    <property type="protein sequence ID" value="Bra038178.1-P"/>
    <property type="gene ID" value="Bra038178"/>
</dbReference>
<evidence type="ECO:0000256" key="1">
    <source>
        <dbReference type="SAM" id="MobiDB-lite"/>
    </source>
</evidence>
<sequence>MTKSGKTSASTKEQVAAPPPPISLVDYCNDDEQTTPQGSLNSQDLMSEAGAVVSQECSVCRQSKTHLSDVSWDPCGCGGDDLPSSLESRSHSEGMRQERHEVVAIPSHHLWCSSEPTSIAKKAKEEPHIYDPRLGDEYLQNHEEEREGAEEAQRKPKKKGKAAPTSKTAFKSGPPPSVSRPKPSESSKRPSSSDMAYVSPHQSPRLEGKFQIIHLGMVAYPGESINVEEAKIALVKASISIRRIWVAMEALSNVVSQIAKMMNPKEGESEQDLQQSADERDDQREKIVFFLVVFGYVILFNFWTRMSCTIFLLMHALFRNYVLRHLCGCVSKFLKVLEKHPKLKRGRLKMQRSRGRYDTNASTTTNGSGSTTMSAYADKQDKVKTET</sequence>